<accession>A0A7J9RQB4</accession>
<evidence type="ECO:0000313" key="3">
    <source>
        <dbReference type="Proteomes" id="UP000582213"/>
    </source>
</evidence>
<dbReference type="Pfam" id="PF04055">
    <property type="entry name" value="Radical_SAM"/>
    <property type="match status" value="1"/>
</dbReference>
<dbReference type="GO" id="GO:0051536">
    <property type="term" value="F:iron-sulfur cluster binding"/>
    <property type="evidence" value="ECO:0007669"/>
    <property type="project" value="InterPro"/>
</dbReference>
<dbReference type="PANTHER" id="PTHR42731">
    <property type="entry name" value="SLL1084 PROTEIN"/>
    <property type="match status" value="1"/>
</dbReference>
<gene>
    <name evidence="2" type="ORF">HNQ62_000078</name>
</gene>
<proteinExistence type="predicted"/>
<dbReference type="Gene3D" id="3.80.30.20">
    <property type="entry name" value="tm_1862 like domain"/>
    <property type="match status" value="1"/>
</dbReference>
<dbReference type="AlphaFoldDB" id="A0A7J9RQB4"/>
<name>A0A7J9RQB4_SULOH</name>
<dbReference type="InterPro" id="IPR058240">
    <property type="entry name" value="rSAM_sf"/>
</dbReference>
<reference evidence="2 3" key="1">
    <citation type="submission" date="2020-08" db="EMBL/GenBank/DDBJ databases">
        <title>Genomic Encyclopedia of Type Strains, Phase IV (KMG-IV): sequencing the most valuable type-strain genomes for metagenomic binning, comparative biology and taxonomic classification.</title>
        <authorList>
            <person name="Goeker M."/>
        </authorList>
    </citation>
    <scope>NUCLEOTIDE SEQUENCE [LARGE SCALE GENOMIC DNA]</scope>
    <source>
        <strain evidence="2 3">DSM 12421</strain>
    </source>
</reference>
<protein>
    <submittedName>
        <fullName evidence="2">Radical SAM superfamily enzyme YgiQ (UPF0313 family)</fullName>
    </submittedName>
</protein>
<dbReference type="InterPro" id="IPR023404">
    <property type="entry name" value="rSAM_horseshoe"/>
</dbReference>
<dbReference type="InterPro" id="IPR007197">
    <property type="entry name" value="rSAM"/>
</dbReference>
<sequence>MEEHFDFILTTDRCLMTNHHGKEFLGFLATGPAVGIPETVWKWLACPKMKTDDLGRPVQAPYGMRKIEAALIDAGFKAAIIDPDHLNKHLPYAKALMFSHHDYFAFGPPSSTWWGITRREPVNYKSFMELVNRPEIRKEKERGMKILAGGPSVWQWLWREDMIEKVGVDTLVDGEGEKAVVKLAQMILDGEPLPKYVYIGADEAPSVDEIPEIKGASVNGLIEIMRGCARSCRFCSVTLRPTRYYPLEKIEKELMVNVRNGVKHGVVHSDDVLFYGAIGIYPRPEPLIKLHKLVKKYYKTIAWSHASLAAIRYSEEKYGLISKLMEIVFEDGNQSYLGVEVGIETGSARLAKEIMPAKSAPYKVEEYPETVEQAFKIMHENKIIPAGTMIVGLPEETEDDVYKTIELVDNLRPYRSILVPMFFVPMGYFKNKDWFTRIKLTEAHIELYRKVFWHDVYWGEEIIDHFYMKGPLYYPVRMTLKLFLRVAKRMMKKIESNLEYYLKK</sequence>
<evidence type="ECO:0000313" key="2">
    <source>
        <dbReference type="EMBL" id="MBB5252360.1"/>
    </source>
</evidence>
<organism evidence="2 3">
    <name type="scientific">Sulfurisphaera ohwakuensis</name>
    <dbReference type="NCBI Taxonomy" id="69656"/>
    <lineage>
        <taxon>Archaea</taxon>
        <taxon>Thermoproteota</taxon>
        <taxon>Thermoprotei</taxon>
        <taxon>Sulfolobales</taxon>
        <taxon>Sulfolobaceae</taxon>
        <taxon>Sulfurisphaera</taxon>
    </lineage>
</organism>
<comment type="caution">
    <text evidence="2">The sequence shown here is derived from an EMBL/GenBank/DDBJ whole genome shotgun (WGS) entry which is preliminary data.</text>
</comment>
<dbReference type="InterPro" id="IPR006638">
    <property type="entry name" value="Elp3/MiaA/NifB-like_rSAM"/>
</dbReference>
<feature type="domain" description="Radical SAM core" evidence="1">
    <location>
        <begin position="214"/>
        <end position="460"/>
    </location>
</feature>
<dbReference type="PANTHER" id="PTHR42731:SF4">
    <property type="entry name" value="RADICAL SAM DOMAIN PROTEIN"/>
    <property type="match status" value="1"/>
</dbReference>
<dbReference type="PROSITE" id="PS51918">
    <property type="entry name" value="RADICAL_SAM"/>
    <property type="match status" value="1"/>
</dbReference>
<dbReference type="SFLD" id="SFLDG01082">
    <property type="entry name" value="B12-binding_domain_containing"/>
    <property type="match status" value="1"/>
</dbReference>
<dbReference type="CDD" id="cd01335">
    <property type="entry name" value="Radical_SAM"/>
    <property type="match status" value="1"/>
</dbReference>
<dbReference type="SFLD" id="SFLDS00029">
    <property type="entry name" value="Radical_SAM"/>
    <property type="match status" value="1"/>
</dbReference>
<dbReference type="EMBL" id="JACHFY010000001">
    <property type="protein sequence ID" value="MBB5252360.1"/>
    <property type="molecule type" value="Genomic_DNA"/>
</dbReference>
<evidence type="ECO:0000259" key="1">
    <source>
        <dbReference type="PROSITE" id="PS51918"/>
    </source>
</evidence>
<dbReference type="Proteomes" id="UP000582213">
    <property type="component" value="Unassembled WGS sequence"/>
</dbReference>
<dbReference type="GO" id="GO:0003824">
    <property type="term" value="F:catalytic activity"/>
    <property type="evidence" value="ECO:0007669"/>
    <property type="project" value="InterPro"/>
</dbReference>
<dbReference type="SMART" id="SM00729">
    <property type="entry name" value="Elp3"/>
    <property type="match status" value="1"/>
</dbReference>
<dbReference type="SUPFAM" id="SSF102114">
    <property type="entry name" value="Radical SAM enzymes"/>
    <property type="match status" value="1"/>
</dbReference>